<reference evidence="1 2" key="1">
    <citation type="submission" date="2023-06" db="EMBL/GenBank/DDBJ databases">
        <authorList>
            <person name="Oyuntsetseg B."/>
            <person name="Kim S.B."/>
        </authorList>
    </citation>
    <scope>NUCLEOTIDE SEQUENCE [LARGE SCALE GENOMIC DNA]</scope>
    <source>
        <strain evidence="1 2">2-2</strain>
    </source>
</reference>
<organism evidence="1 2">
    <name type="scientific">Amycolatopsis nalaikhensis</name>
    <dbReference type="NCBI Taxonomy" id="715472"/>
    <lineage>
        <taxon>Bacteria</taxon>
        <taxon>Bacillati</taxon>
        <taxon>Actinomycetota</taxon>
        <taxon>Actinomycetes</taxon>
        <taxon>Pseudonocardiales</taxon>
        <taxon>Pseudonocardiaceae</taxon>
        <taxon>Amycolatopsis</taxon>
    </lineage>
</organism>
<dbReference type="InterPro" id="IPR036390">
    <property type="entry name" value="WH_DNA-bd_sf"/>
</dbReference>
<accession>A0ABY8XS81</accession>
<evidence type="ECO:0000313" key="2">
    <source>
        <dbReference type="Proteomes" id="UP001227101"/>
    </source>
</evidence>
<dbReference type="SUPFAM" id="SSF46785">
    <property type="entry name" value="Winged helix' DNA-binding domain"/>
    <property type="match status" value="1"/>
</dbReference>
<proteinExistence type="predicted"/>
<keyword evidence="2" id="KW-1185">Reference proteome</keyword>
<dbReference type="Proteomes" id="UP001227101">
    <property type="component" value="Chromosome"/>
</dbReference>
<dbReference type="EMBL" id="CP127173">
    <property type="protein sequence ID" value="WIV58537.1"/>
    <property type="molecule type" value="Genomic_DNA"/>
</dbReference>
<sequence length="60" mass="6536">MQVVLTSEGRELAEEFYAATCRRVDELAAGLSGTDRDRLAGLLGRIVRENGVPTVFLDVV</sequence>
<name>A0ABY8XS81_9PSEU</name>
<gene>
    <name evidence="1" type="ORF">QP939_07850</name>
</gene>
<evidence type="ECO:0008006" key="3">
    <source>
        <dbReference type="Google" id="ProtNLM"/>
    </source>
</evidence>
<evidence type="ECO:0000313" key="1">
    <source>
        <dbReference type="EMBL" id="WIV58537.1"/>
    </source>
</evidence>
<dbReference type="InterPro" id="IPR036388">
    <property type="entry name" value="WH-like_DNA-bd_sf"/>
</dbReference>
<dbReference type="Gene3D" id="1.10.10.10">
    <property type="entry name" value="Winged helix-like DNA-binding domain superfamily/Winged helix DNA-binding domain"/>
    <property type="match status" value="1"/>
</dbReference>
<protein>
    <recommendedName>
        <fullName evidence="3">MarR family transcriptional regulator</fullName>
    </recommendedName>
</protein>